<accession>A0ACB8S6S7</accession>
<proteinExistence type="predicted"/>
<comment type="caution">
    <text evidence="1">The sequence shown here is derived from an EMBL/GenBank/DDBJ whole genome shotgun (WGS) entry which is preliminary data.</text>
</comment>
<evidence type="ECO:0000313" key="1">
    <source>
        <dbReference type="EMBL" id="KAI0051837.1"/>
    </source>
</evidence>
<reference evidence="1" key="2">
    <citation type="journal article" date="2022" name="New Phytol.">
        <title>Evolutionary transition to the ectomycorrhizal habit in the genomes of a hyperdiverse lineage of mushroom-forming fungi.</title>
        <authorList>
            <person name="Looney B."/>
            <person name="Miyauchi S."/>
            <person name="Morin E."/>
            <person name="Drula E."/>
            <person name="Courty P.E."/>
            <person name="Kohler A."/>
            <person name="Kuo A."/>
            <person name="LaButti K."/>
            <person name="Pangilinan J."/>
            <person name="Lipzen A."/>
            <person name="Riley R."/>
            <person name="Andreopoulos W."/>
            <person name="He G."/>
            <person name="Johnson J."/>
            <person name="Nolan M."/>
            <person name="Tritt A."/>
            <person name="Barry K.W."/>
            <person name="Grigoriev I.V."/>
            <person name="Nagy L.G."/>
            <person name="Hibbett D."/>
            <person name="Henrissat B."/>
            <person name="Matheny P.B."/>
            <person name="Labbe J."/>
            <person name="Martin F.M."/>
        </authorList>
    </citation>
    <scope>NUCLEOTIDE SEQUENCE</scope>
    <source>
        <strain evidence="1">FP105234-sp</strain>
    </source>
</reference>
<organism evidence="1 2">
    <name type="scientific">Auriscalpium vulgare</name>
    <dbReference type="NCBI Taxonomy" id="40419"/>
    <lineage>
        <taxon>Eukaryota</taxon>
        <taxon>Fungi</taxon>
        <taxon>Dikarya</taxon>
        <taxon>Basidiomycota</taxon>
        <taxon>Agaricomycotina</taxon>
        <taxon>Agaricomycetes</taxon>
        <taxon>Russulales</taxon>
        <taxon>Auriscalpiaceae</taxon>
        <taxon>Auriscalpium</taxon>
    </lineage>
</organism>
<sequence length="136" mass="14558">FQSVISTRGQKARAAQQLVTPPLSEDTASLAESASAPAHMTRASSRLEKGRAKGKAVSASAEPEPRVLRGRPSQRASTAAEERKTKSQPKGKGKAELDPSVPHCVTCTNVLPIISLDEEIVWGDFEGTKKDHQECP</sequence>
<gene>
    <name evidence="1" type="ORF">FA95DRAFT_1468051</name>
</gene>
<dbReference type="Proteomes" id="UP000814033">
    <property type="component" value="Unassembled WGS sequence"/>
</dbReference>
<feature type="non-terminal residue" evidence="1">
    <location>
        <position position="1"/>
    </location>
</feature>
<keyword evidence="2" id="KW-1185">Reference proteome</keyword>
<reference evidence="1" key="1">
    <citation type="submission" date="2021-02" db="EMBL/GenBank/DDBJ databases">
        <authorList>
            <consortium name="DOE Joint Genome Institute"/>
            <person name="Ahrendt S."/>
            <person name="Looney B.P."/>
            <person name="Miyauchi S."/>
            <person name="Morin E."/>
            <person name="Drula E."/>
            <person name="Courty P.E."/>
            <person name="Chicoki N."/>
            <person name="Fauchery L."/>
            <person name="Kohler A."/>
            <person name="Kuo A."/>
            <person name="Labutti K."/>
            <person name="Pangilinan J."/>
            <person name="Lipzen A."/>
            <person name="Riley R."/>
            <person name="Andreopoulos W."/>
            <person name="He G."/>
            <person name="Johnson J."/>
            <person name="Barry K.W."/>
            <person name="Grigoriev I.V."/>
            <person name="Nagy L."/>
            <person name="Hibbett D."/>
            <person name="Henrissat B."/>
            <person name="Matheny P.B."/>
            <person name="Labbe J."/>
            <person name="Martin F."/>
        </authorList>
    </citation>
    <scope>NUCLEOTIDE SEQUENCE</scope>
    <source>
        <strain evidence="1">FP105234-sp</strain>
    </source>
</reference>
<feature type="non-terminal residue" evidence="1">
    <location>
        <position position="136"/>
    </location>
</feature>
<evidence type="ECO:0000313" key="2">
    <source>
        <dbReference type="Proteomes" id="UP000814033"/>
    </source>
</evidence>
<protein>
    <submittedName>
        <fullName evidence="1">Uncharacterized protein</fullName>
    </submittedName>
</protein>
<dbReference type="EMBL" id="MU275849">
    <property type="protein sequence ID" value="KAI0051837.1"/>
    <property type="molecule type" value="Genomic_DNA"/>
</dbReference>
<name>A0ACB8S6S7_9AGAM</name>